<dbReference type="Gene3D" id="1.25.40.20">
    <property type="entry name" value="Ankyrin repeat-containing domain"/>
    <property type="match status" value="2"/>
</dbReference>
<dbReference type="InterPro" id="IPR036770">
    <property type="entry name" value="Ankyrin_rpt-contain_sf"/>
</dbReference>
<feature type="repeat" description="ANK" evidence="3">
    <location>
        <begin position="140"/>
        <end position="172"/>
    </location>
</feature>
<feature type="repeat" description="ANK" evidence="3">
    <location>
        <begin position="234"/>
        <end position="259"/>
    </location>
</feature>
<proteinExistence type="predicted"/>
<reference evidence="5" key="2">
    <citation type="journal article" date="2023" name="IMA Fungus">
        <title>Comparative genomic study of the Penicillium genus elucidates a diverse pangenome and 15 lateral gene transfer events.</title>
        <authorList>
            <person name="Petersen C."/>
            <person name="Sorensen T."/>
            <person name="Nielsen M.R."/>
            <person name="Sondergaard T.E."/>
            <person name="Sorensen J.L."/>
            <person name="Fitzpatrick D.A."/>
            <person name="Frisvad J.C."/>
            <person name="Nielsen K.L."/>
        </authorList>
    </citation>
    <scope>NUCLEOTIDE SEQUENCE</scope>
    <source>
        <strain evidence="5">IBT 21917</strain>
    </source>
</reference>
<protein>
    <recommendedName>
        <fullName evidence="4">F-box domain-containing protein</fullName>
    </recommendedName>
</protein>
<dbReference type="Proteomes" id="UP001146351">
    <property type="component" value="Unassembled WGS sequence"/>
</dbReference>
<dbReference type="AlphaFoldDB" id="A0A9W9LYX6"/>
<comment type="caution">
    <text evidence="5">The sequence shown here is derived from an EMBL/GenBank/DDBJ whole genome shotgun (WGS) entry which is preliminary data.</text>
</comment>
<accession>A0A9W9LYX6</accession>
<feature type="repeat" description="ANK" evidence="3">
    <location>
        <begin position="349"/>
        <end position="381"/>
    </location>
</feature>
<dbReference type="PANTHER" id="PTHR24198">
    <property type="entry name" value="ANKYRIN REPEAT AND PROTEIN KINASE DOMAIN-CONTAINING PROTEIN"/>
    <property type="match status" value="1"/>
</dbReference>
<feature type="repeat" description="ANK" evidence="3">
    <location>
        <begin position="201"/>
        <end position="233"/>
    </location>
</feature>
<name>A0A9W9LYX6_9EURO</name>
<dbReference type="OrthoDB" id="341259at2759"/>
<feature type="repeat" description="ANK" evidence="3">
    <location>
        <begin position="450"/>
        <end position="482"/>
    </location>
</feature>
<dbReference type="EMBL" id="JAPQKO010000001">
    <property type="protein sequence ID" value="KAJ5182755.1"/>
    <property type="molecule type" value="Genomic_DNA"/>
</dbReference>
<evidence type="ECO:0000256" key="1">
    <source>
        <dbReference type="ARBA" id="ARBA00022737"/>
    </source>
</evidence>
<dbReference type="SUPFAM" id="SSF48403">
    <property type="entry name" value="Ankyrin repeat"/>
    <property type="match status" value="2"/>
</dbReference>
<organism evidence="5 6">
    <name type="scientific">Penicillium capsulatum</name>
    <dbReference type="NCBI Taxonomy" id="69766"/>
    <lineage>
        <taxon>Eukaryota</taxon>
        <taxon>Fungi</taxon>
        <taxon>Dikarya</taxon>
        <taxon>Ascomycota</taxon>
        <taxon>Pezizomycotina</taxon>
        <taxon>Eurotiomycetes</taxon>
        <taxon>Eurotiomycetidae</taxon>
        <taxon>Eurotiales</taxon>
        <taxon>Aspergillaceae</taxon>
        <taxon>Penicillium</taxon>
    </lineage>
</organism>
<keyword evidence="1" id="KW-0677">Repeat</keyword>
<dbReference type="InterPro" id="IPR001810">
    <property type="entry name" value="F-box_dom"/>
</dbReference>
<dbReference type="PROSITE" id="PS50181">
    <property type="entry name" value="FBOX"/>
    <property type="match status" value="1"/>
</dbReference>
<dbReference type="PROSITE" id="PS50297">
    <property type="entry name" value="ANK_REP_REGION"/>
    <property type="match status" value="4"/>
</dbReference>
<sequence>MTLLSLPSELILHITTFLDRESDINALVQTARPLYNLLNHDLYKHNVRYRDSSGLAWAARHGCTSTVRMMLTEGARHDACGDEEWQPMCMAVIHGHVDVVRLFLQEGEIAQINHGDDDWGSEWVNFSNPAFDDHLDATKAGWDPLMLAVEHGQVSVARVLLEHGAKINETEILHASEKGVSEMMELFLEFNPELLDDDIEQFSGPLGYAAYHGRTEMVSYLLSIGMDADMSNSWGATPLAWAAHSGDLESARLLLGNGAYPDPALPSGLTLWPLRYAAERNHPEIAKLILDHINLESKLVADEKERAYLLVAAAACGWEDIVRRVLATGLHPDASGNGRNRDRNLGSGHSGTPLSWAIERGHAGVVEILLRHGANPDPSVDPNGSIQRLIVLAVTTGHEKIVELLLDWGVSPNPTQERESSLLVHAMQSPSILALLLERGADAGFKDYQTGKKPISFAIRGGNAQAVRTLVTQGSKIEASDDWLPWEIISDAVEGGLAMLELVSQYGILPDPRSRENHCIMKHALSGGQDQVVQYFLGHGFNYDEESLWGSVLDDA</sequence>
<keyword evidence="2 3" id="KW-0040">ANK repeat</keyword>
<evidence type="ECO:0000256" key="2">
    <source>
        <dbReference type="ARBA" id="ARBA00023043"/>
    </source>
</evidence>
<dbReference type="SMART" id="SM00248">
    <property type="entry name" value="ANK"/>
    <property type="match status" value="10"/>
</dbReference>
<keyword evidence="6" id="KW-1185">Reference proteome</keyword>
<dbReference type="PROSITE" id="PS50088">
    <property type="entry name" value="ANK_REPEAT"/>
    <property type="match status" value="5"/>
</dbReference>
<evidence type="ECO:0000259" key="4">
    <source>
        <dbReference type="PROSITE" id="PS50181"/>
    </source>
</evidence>
<dbReference type="PANTHER" id="PTHR24198:SF165">
    <property type="entry name" value="ANKYRIN REPEAT-CONTAINING PROTEIN-RELATED"/>
    <property type="match status" value="1"/>
</dbReference>
<reference evidence="5" key="1">
    <citation type="submission" date="2022-11" db="EMBL/GenBank/DDBJ databases">
        <authorList>
            <person name="Petersen C."/>
        </authorList>
    </citation>
    <scope>NUCLEOTIDE SEQUENCE</scope>
    <source>
        <strain evidence="5">IBT 21917</strain>
    </source>
</reference>
<dbReference type="InterPro" id="IPR002110">
    <property type="entry name" value="Ankyrin_rpt"/>
</dbReference>
<gene>
    <name evidence="5" type="ORF">N7492_000371</name>
</gene>
<dbReference type="Pfam" id="PF12796">
    <property type="entry name" value="Ank_2"/>
    <property type="match status" value="4"/>
</dbReference>
<feature type="domain" description="F-box" evidence="4">
    <location>
        <begin position="1"/>
        <end position="47"/>
    </location>
</feature>
<evidence type="ECO:0000313" key="6">
    <source>
        <dbReference type="Proteomes" id="UP001146351"/>
    </source>
</evidence>
<evidence type="ECO:0000313" key="5">
    <source>
        <dbReference type="EMBL" id="KAJ5182755.1"/>
    </source>
</evidence>
<evidence type="ECO:0000256" key="3">
    <source>
        <dbReference type="PROSITE-ProRule" id="PRU00023"/>
    </source>
</evidence>